<dbReference type="PANTHER" id="PTHR42643:SF38">
    <property type="entry name" value="IONOTROPIC RECEPTOR 100A"/>
    <property type="match status" value="1"/>
</dbReference>
<proteinExistence type="predicted"/>
<sequence>MQVIGILVVIQLSSLVSGLNNSNDPIIDEIDSMLKGAEFKHDYAYKIVDRIYNDFGRWLFTIIFCEFTYLENSILQYMETYDYGYPVMLLDGCPTRNGSRVRPKFRRHGVPAYVMTSPELSLESNDYFISALTRTGVWKPRSKVIFVLTRSVVTDGYFNYAMKSHFRSLWSSKITNTILIVWNKKMKIYTYNHFVDSVIDITHESDLNKVVDDQYRDFYGYELKLSVYKKNYIPDAKHPITCDSKLIRTIMEHFNSTCRVFFPRDNLAVGDLFENGTATGVTADLIDGYTDMELGSRILKSSYFGYIDTTYPLSNDDLCFMTLKRGRYSTFMSALVLISGKMFAIFVGNLFLFITIALIGILTTALTYPRLKPDINTLEELSKTNLILGIHSHHIRIFKDSLSSTLLKKFEHRIEIIEDEDFERVIDTRDARYALLMRHSDIDYIKKRQRNISNGVPIFHAIQECPVPCFVVSGLNYGSPHLPKLDKTLQLLSQGGIFKFWHQSLEYDLYTEGNKVLFLGENKVTKPLDLAVLQSVFYLWFGGIVVSTIVFIIEMSCHLNFLHLYVPCAGD</sequence>
<keyword evidence="5 8" id="KW-0472">Membrane</keyword>
<evidence type="ECO:0000256" key="5">
    <source>
        <dbReference type="ARBA" id="ARBA00023136"/>
    </source>
</evidence>
<comment type="subcellular location">
    <subcellularLocation>
        <location evidence="1">Cell membrane</location>
        <topology evidence="1">Multi-pass membrane protein</topology>
    </subcellularLocation>
</comment>
<dbReference type="PANTHER" id="PTHR42643">
    <property type="entry name" value="IONOTROPIC RECEPTOR 20A-RELATED"/>
    <property type="match status" value="1"/>
</dbReference>
<keyword evidence="7" id="KW-0325">Glycoprotein</keyword>
<feature type="signal peptide" evidence="9">
    <location>
        <begin position="1"/>
        <end position="18"/>
    </location>
</feature>
<evidence type="ECO:0000256" key="8">
    <source>
        <dbReference type="SAM" id="Phobius"/>
    </source>
</evidence>
<evidence type="ECO:0000256" key="9">
    <source>
        <dbReference type="SAM" id="SignalP"/>
    </source>
</evidence>
<organism evidence="10 11">
    <name type="scientific">Eumeta variegata</name>
    <name type="common">Bagworm moth</name>
    <name type="synonym">Eumeta japonica</name>
    <dbReference type="NCBI Taxonomy" id="151549"/>
    <lineage>
        <taxon>Eukaryota</taxon>
        <taxon>Metazoa</taxon>
        <taxon>Ecdysozoa</taxon>
        <taxon>Arthropoda</taxon>
        <taxon>Hexapoda</taxon>
        <taxon>Insecta</taxon>
        <taxon>Pterygota</taxon>
        <taxon>Neoptera</taxon>
        <taxon>Endopterygota</taxon>
        <taxon>Lepidoptera</taxon>
        <taxon>Glossata</taxon>
        <taxon>Ditrysia</taxon>
        <taxon>Tineoidea</taxon>
        <taxon>Psychidae</taxon>
        <taxon>Oiketicinae</taxon>
        <taxon>Eumeta</taxon>
    </lineage>
</organism>
<dbReference type="Proteomes" id="UP000299102">
    <property type="component" value="Unassembled WGS sequence"/>
</dbReference>
<evidence type="ECO:0000313" key="10">
    <source>
        <dbReference type="EMBL" id="GBP34760.1"/>
    </source>
</evidence>
<keyword evidence="6" id="KW-0675">Receptor</keyword>
<name>A0A4C1V876_EUMVA</name>
<evidence type="ECO:0000256" key="6">
    <source>
        <dbReference type="ARBA" id="ARBA00023170"/>
    </source>
</evidence>
<evidence type="ECO:0000256" key="2">
    <source>
        <dbReference type="ARBA" id="ARBA00022475"/>
    </source>
</evidence>
<evidence type="ECO:0000256" key="1">
    <source>
        <dbReference type="ARBA" id="ARBA00004651"/>
    </source>
</evidence>
<accession>A0A4C1V876</accession>
<feature type="transmembrane region" description="Helical" evidence="8">
    <location>
        <begin position="530"/>
        <end position="553"/>
    </location>
</feature>
<gene>
    <name evidence="10" type="ORF">EVAR_21824_1</name>
</gene>
<keyword evidence="3 8" id="KW-0812">Transmembrane</keyword>
<dbReference type="STRING" id="151549.A0A4C1V876"/>
<dbReference type="InterPro" id="IPR052192">
    <property type="entry name" value="Insect_Ionotropic_Sensory_Rcpt"/>
</dbReference>
<dbReference type="OrthoDB" id="6353409at2759"/>
<evidence type="ECO:0000313" key="11">
    <source>
        <dbReference type="Proteomes" id="UP000299102"/>
    </source>
</evidence>
<evidence type="ECO:0000256" key="4">
    <source>
        <dbReference type="ARBA" id="ARBA00022989"/>
    </source>
</evidence>
<feature type="chain" id="PRO_5020027886" evidence="9">
    <location>
        <begin position="19"/>
        <end position="571"/>
    </location>
</feature>
<dbReference type="GO" id="GO:0005886">
    <property type="term" value="C:plasma membrane"/>
    <property type="evidence" value="ECO:0007669"/>
    <property type="project" value="UniProtKB-SubCell"/>
</dbReference>
<dbReference type="SUPFAM" id="SSF53850">
    <property type="entry name" value="Periplasmic binding protein-like II"/>
    <property type="match status" value="1"/>
</dbReference>
<feature type="transmembrane region" description="Helical" evidence="8">
    <location>
        <begin position="342"/>
        <end position="368"/>
    </location>
</feature>
<keyword evidence="9" id="KW-0732">Signal</keyword>
<protein>
    <submittedName>
        <fullName evidence="10">Uncharacterized protein</fullName>
    </submittedName>
</protein>
<keyword evidence="4 8" id="KW-1133">Transmembrane helix</keyword>
<comment type="caution">
    <text evidence="10">The sequence shown here is derived from an EMBL/GenBank/DDBJ whole genome shotgun (WGS) entry which is preliminary data.</text>
</comment>
<keyword evidence="11" id="KW-1185">Reference proteome</keyword>
<evidence type="ECO:0000256" key="7">
    <source>
        <dbReference type="ARBA" id="ARBA00023180"/>
    </source>
</evidence>
<keyword evidence="2" id="KW-1003">Cell membrane</keyword>
<dbReference type="AlphaFoldDB" id="A0A4C1V876"/>
<reference evidence="10 11" key="1">
    <citation type="journal article" date="2019" name="Commun. Biol.">
        <title>The bagworm genome reveals a unique fibroin gene that provides high tensile strength.</title>
        <authorList>
            <person name="Kono N."/>
            <person name="Nakamura H."/>
            <person name="Ohtoshi R."/>
            <person name="Tomita M."/>
            <person name="Numata K."/>
            <person name="Arakawa K."/>
        </authorList>
    </citation>
    <scope>NUCLEOTIDE SEQUENCE [LARGE SCALE GENOMIC DNA]</scope>
</reference>
<dbReference type="EMBL" id="BGZK01000294">
    <property type="protein sequence ID" value="GBP34760.1"/>
    <property type="molecule type" value="Genomic_DNA"/>
</dbReference>
<evidence type="ECO:0000256" key="3">
    <source>
        <dbReference type="ARBA" id="ARBA00022692"/>
    </source>
</evidence>